<dbReference type="AlphaFoldDB" id="A0A8J4FJW0"/>
<comment type="subcellular location">
    <subcellularLocation>
        <location evidence="1">Nucleus</location>
    </subcellularLocation>
</comment>
<evidence type="ECO:0000256" key="3">
    <source>
        <dbReference type="ARBA" id="ARBA00023163"/>
    </source>
</evidence>
<dbReference type="Proteomes" id="UP000747110">
    <property type="component" value="Unassembled WGS sequence"/>
</dbReference>
<evidence type="ECO:0000256" key="2">
    <source>
        <dbReference type="ARBA" id="ARBA00022478"/>
    </source>
</evidence>
<dbReference type="EMBL" id="BNCQ01000048">
    <property type="protein sequence ID" value="GIM13381.1"/>
    <property type="molecule type" value="Genomic_DNA"/>
</dbReference>
<dbReference type="OrthoDB" id="10250504at2759"/>
<dbReference type="InterPro" id="IPR036898">
    <property type="entry name" value="RNA_pol_Rpb7-like_N_sf"/>
</dbReference>
<evidence type="ECO:0000256" key="1">
    <source>
        <dbReference type="ARBA" id="ARBA00004123"/>
    </source>
</evidence>
<dbReference type="PANTHER" id="PTHR12709">
    <property type="entry name" value="DNA-DIRECTED RNA POLYMERASE II, III"/>
    <property type="match status" value="1"/>
</dbReference>
<dbReference type="Gene3D" id="3.30.1490.120">
    <property type="entry name" value="RNA polymerase Rpb7-like, N-terminal domain"/>
    <property type="match status" value="1"/>
</dbReference>
<evidence type="ECO:0000313" key="7">
    <source>
        <dbReference type="EMBL" id="GIL79345.1"/>
    </source>
</evidence>
<evidence type="ECO:0000256" key="4">
    <source>
        <dbReference type="ARBA" id="ARBA00023242"/>
    </source>
</evidence>
<dbReference type="InterPro" id="IPR045113">
    <property type="entry name" value="Rpb7-like"/>
</dbReference>
<proteinExistence type="predicted"/>
<accession>A0A8J4FJW0</accession>
<keyword evidence="4" id="KW-0539">Nucleus</keyword>
<keyword evidence="9" id="KW-1185">Reference proteome</keyword>
<dbReference type="GO" id="GO:0005736">
    <property type="term" value="C:RNA polymerase I complex"/>
    <property type="evidence" value="ECO:0007669"/>
    <property type="project" value="TreeGrafter"/>
</dbReference>
<keyword evidence="2" id="KW-0240">DNA-directed RNA polymerase</keyword>
<feature type="domain" description="RPA43 OB" evidence="6">
    <location>
        <begin position="98"/>
        <end position="141"/>
    </location>
</feature>
<dbReference type="Gene3D" id="2.40.50.1060">
    <property type="match status" value="1"/>
</dbReference>
<evidence type="ECO:0000313" key="9">
    <source>
        <dbReference type="Proteomes" id="UP000747110"/>
    </source>
</evidence>
<sequence>MLMVFRAYLRMSEFPFSSNALYKARTHFAVELHPSTVENVTEGVKDQLNANLLRYVEEFEGVLLSYSNLEILTKKPIIHPYFPFFHLDVRADVLLFKPKPGMTLVGQVNLLGEDYISALVFGVLNVAIPARDVMKELQFLREEARWIHTQQPQHQILENSYIVFKVEGVRDHGGYFQIAGSLRDPNTGALDFLHPGLELPEGPAPAWTADNHMEDGFGDPWNGGEAYDIGGAGTAFAAATTATAQKPKDSTGNGTVDNIQNGHTTRKRPGSVVEEPKGKRRRKDGEDAGNDGLTPAPVPRADAGLTGGGKVQNDKKLDKRPARDGDEDELKGRAKADKNKEDEDRAKDKATHSTAVTGTEAAEHAHAAAATAAASATPRMNGMGTGSAQPNGEATAPADREKQREGKSVKKSSRKDKESSEEDKESSKKEGKESSKKERKESSKKEGKESSKKEGKESGKKEGKESGKKEGKESSKEGKESSKKEGKESGKKEGKESSKKEGKESSKKEGKESSKAGKESSKEEGKESSKEGKESSKAGKESAQIRGKG</sequence>
<gene>
    <name evidence="7" type="ORF">Vretifemale_8725</name>
    <name evidence="8" type="ORF">Vretimale_16533</name>
</gene>
<comment type="caution">
    <text evidence="7">The sequence shown here is derived from an EMBL/GenBank/DDBJ whole genome shotgun (WGS) entry which is preliminary data.</text>
</comment>
<feature type="compositionally biased region" description="Basic and acidic residues" evidence="5">
    <location>
        <begin position="398"/>
        <end position="408"/>
    </location>
</feature>
<keyword evidence="3" id="KW-0804">Transcription</keyword>
<dbReference type="GO" id="GO:0006352">
    <property type="term" value="P:DNA-templated transcription initiation"/>
    <property type="evidence" value="ECO:0007669"/>
    <property type="project" value="InterPro"/>
</dbReference>
<feature type="compositionally biased region" description="Basic and acidic residues" evidence="5">
    <location>
        <begin position="425"/>
        <end position="540"/>
    </location>
</feature>
<evidence type="ECO:0000259" key="6">
    <source>
        <dbReference type="Pfam" id="PF17875"/>
    </source>
</evidence>
<name>A0A8J4FJW0_9CHLO</name>
<dbReference type="EMBL" id="BNCP01000015">
    <property type="protein sequence ID" value="GIL79345.1"/>
    <property type="molecule type" value="Genomic_DNA"/>
</dbReference>
<dbReference type="Proteomes" id="UP000722791">
    <property type="component" value="Unassembled WGS sequence"/>
</dbReference>
<dbReference type="InterPro" id="IPR041178">
    <property type="entry name" value="RPA43_OB"/>
</dbReference>
<dbReference type="Pfam" id="PF17875">
    <property type="entry name" value="RPA43_OB"/>
    <property type="match status" value="1"/>
</dbReference>
<dbReference type="PANTHER" id="PTHR12709:SF5">
    <property type="entry name" value="DNA-DIRECTED RNA POLYMERASE I SUBUNIT RPA43"/>
    <property type="match status" value="1"/>
</dbReference>
<feature type="compositionally biased region" description="Basic and acidic residues" evidence="5">
    <location>
        <begin position="312"/>
        <end position="351"/>
    </location>
</feature>
<reference evidence="7" key="1">
    <citation type="journal article" date="2021" name="Proc. Natl. Acad. Sci. U.S.A.">
        <title>Three genomes in the algal genus Volvox reveal the fate of a haploid sex-determining region after a transition to homothallism.</title>
        <authorList>
            <person name="Yamamoto K."/>
            <person name="Hamaji T."/>
            <person name="Kawai-Toyooka H."/>
            <person name="Matsuzaki R."/>
            <person name="Takahashi F."/>
            <person name="Nishimura Y."/>
            <person name="Kawachi M."/>
            <person name="Noguchi H."/>
            <person name="Minakuchi Y."/>
            <person name="Umen J.G."/>
            <person name="Toyoda A."/>
            <person name="Nozaki H."/>
        </authorList>
    </citation>
    <scope>NUCLEOTIDE SEQUENCE</scope>
    <source>
        <strain evidence="8">NIES-3785</strain>
        <strain evidence="7">NIES-3786</strain>
    </source>
</reference>
<feature type="compositionally biased region" description="Low complexity" evidence="5">
    <location>
        <begin position="367"/>
        <end position="377"/>
    </location>
</feature>
<evidence type="ECO:0000256" key="5">
    <source>
        <dbReference type="SAM" id="MobiDB-lite"/>
    </source>
</evidence>
<evidence type="ECO:0000313" key="8">
    <source>
        <dbReference type="EMBL" id="GIM13381.1"/>
    </source>
</evidence>
<dbReference type="GO" id="GO:0006362">
    <property type="term" value="P:transcription elongation by RNA polymerase I"/>
    <property type="evidence" value="ECO:0007669"/>
    <property type="project" value="TreeGrafter"/>
</dbReference>
<feature type="compositionally biased region" description="Polar residues" evidence="5">
    <location>
        <begin position="250"/>
        <end position="263"/>
    </location>
</feature>
<organism evidence="7 9">
    <name type="scientific">Volvox reticuliferus</name>
    <dbReference type="NCBI Taxonomy" id="1737510"/>
    <lineage>
        <taxon>Eukaryota</taxon>
        <taxon>Viridiplantae</taxon>
        <taxon>Chlorophyta</taxon>
        <taxon>core chlorophytes</taxon>
        <taxon>Chlorophyceae</taxon>
        <taxon>CS clade</taxon>
        <taxon>Chlamydomonadales</taxon>
        <taxon>Volvocaceae</taxon>
        <taxon>Volvox</taxon>
    </lineage>
</organism>
<protein>
    <recommendedName>
        <fullName evidence="6">RPA43 OB domain-containing protein</fullName>
    </recommendedName>
</protein>
<feature type="region of interest" description="Disordered" evidence="5">
    <location>
        <begin position="241"/>
        <end position="549"/>
    </location>
</feature>